<dbReference type="CDD" id="cd12148">
    <property type="entry name" value="fungal_TF_MHR"/>
    <property type="match status" value="1"/>
</dbReference>
<keyword evidence="2" id="KW-0805">Transcription regulation</keyword>
<evidence type="ECO:0000256" key="2">
    <source>
        <dbReference type="ARBA" id="ARBA00023015"/>
    </source>
</evidence>
<proteinExistence type="predicted"/>
<dbReference type="Proteomes" id="UP001194746">
    <property type="component" value="Unassembled WGS sequence"/>
</dbReference>
<evidence type="ECO:0000256" key="4">
    <source>
        <dbReference type="ARBA" id="ARBA00023163"/>
    </source>
</evidence>
<dbReference type="Pfam" id="PF00172">
    <property type="entry name" value="Zn_clus"/>
    <property type="match status" value="1"/>
</dbReference>
<dbReference type="EMBL" id="VCAU01000046">
    <property type="protein sequence ID" value="KAF9888463.1"/>
    <property type="molecule type" value="Genomic_DNA"/>
</dbReference>
<comment type="caution">
    <text evidence="8">The sequence shown here is derived from an EMBL/GenBank/DDBJ whole genome shotgun (WGS) entry which is preliminary data.</text>
</comment>
<sequence>MRNALGTPSKVYNACQRCRRQKLKCDIHRPCTLCSRAGVSCESAGGSRWRAYQPPQEPSVERPSKRPRTVPRPSAEADHSLSLHSEDGGNTGGATSGSNEPAWQSSSTMALVDGAFHLHNSSTIPATNAIPGGQLERGGSPIDPTVTPGTRADKVPPIMRSLGNSSRSAVQELTALFPSYEVAALLVDTYFDRVHWFMLIFHQDEFRQRWPLLYPQHRRTLVNPSHNIGFISAFLMVLGIGLQYVGDYRRRQLECLGVEPDSLKDRIFSAIKTKLLDLLSLGSLEAVQTCILLGTYYLYHGAPRLASPVCGCGLRLAQALNLHRRQSRGSSNLSTESPSLRMHDETRKRSWWAIYEIETFSSMTYGYPHSIKDTDYDVQPLDPSAKLQVAQSPMTFNEPLQCEVTLLSYKYFVSKLSVLTNEALTQLYRIGNTAENTDAEHAAGHLQGIIRKVTELDAKLQTWRAEVPLKLQWDQVADRGTSYSSADELDRDIAASGPRFEGHVYELQALTLKLAYENARILVHRPLVSYKLVAGSSESTAGDSRRANPFHVSLEACRHSALQISEIIHSPIVELVSVTYAASFVSIHVFTAGVLLAILSSIQPLTPQSGEAKVGLHRLMAIQEKLKDRSILAAQGLEILQRLAKLVMEKELHTMLDLSKPIQQSSGPDSDNGVESSDIGGEPVSSKNVARDNPHIEPLDNIPHLGTEAIRPTIDLNTNDNAFDNSPLQYMEDPALSAALYDLDQELSNYVPQFPSDLGDESNFSARYPPDEGFPTLEQTWIWGLDSIQPYGGE</sequence>
<evidence type="ECO:0000256" key="1">
    <source>
        <dbReference type="ARBA" id="ARBA00022723"/>
    </source>
</evidence>
<feature type="region of interest" description="Disordered" evidence="6">
    <location>
        <begin position="123"/>
        <end position="158"/>
    </location>
</feature>
<accession>A0AAD4GUG6</accession>
<feature type="region of interest" description="Disordered" evidence="6">
    <location>
        <begin position="45"/>
        <end position="105"/>
    </location>
</feature>
<gene>
    <name evidence="8" type="ORF">FE257_008570</name>
</gene>
<dbReference type="AlphaFoldDB" id="A0AAD4GUG6"/>
<dbReference type="SUPFAM" id="SSF57701">
    <property type="entry name" value="Zn2/Cys6 DNA-binding domain"/>
    <property type="match status" value="1"/>
</dbReference>
<dbReference type="PROSITE" id="PS00463">
    <property type="entry name" value="ZN2_CY6_FUNGAL_1"/>
    <property type="match status" value="1"/>
</dbReference>
<keyword evidence="5" id="KW-0539">Nucleus</keyword>
<evidence type="ECO:0000256" key="5">
    <source>
        <dbReference type="ARBA" id="ARBA00023242"/>
    </source>
</evidence>
<name>A0AAD4GUG6_ASPNN</name>
<dbReference type="GO" id="GO:0003677">
    <property type="term" value="F:DNA binding"/>
    <property type="evidence" value="ECO:0007669"/>
    <property type="project" value="UniProtKB-KW"/>
</dbReference>
<feature type="compositionally biased region" description="Basic and acidic residues" evidence="6">
    <location>
        <begin position="689"/>
        <end position="698"/>
    </location>
</feature>
<dbReference type="GO" id="GO:0009893">
    <property type="term" value="P:positive regulation of metabolic process"/>
    <property type="evidence" value="ECO:0007669"/>
    <property type="project" value="UniProtKB-ARBA"/>
</dbReference>
<dbReference type="GO" id="GO:0006351">
    <property type="term" value="P:DNA-templated transcription"/>
    <property type="evidence" value="ECO:0007669"/>
    <property type="project" value="InterPro"/>
</dbReference>
<evidence type="ECO:0000313" key="9">
    <source>
        <dbReference type="Proteomes" id="UP001194746"/>
    </source>
</evidence>
<evidence type="ECO:0000313" key="8">
    <source>
        <dbReference type="EMBL" id="KAF9888463.1"/>
    </source>
</evidence>
<protein>
    <recommendedName>
        <fullName evidence="7">Zn(2)-C6 fungal-type domain-containing protein</fullName>
    </recommendedName>
</protein>
<feature type="compositionally biased region" description="Polar residues" evidence="6">
    <location>
        <begin position="661"/>
        <end position="675"/>
    </location>
</feature>
<dbReference type="PANTHER" id="PTHR46910:SF17">
    <property type="entry name" value="SCFA-RELATED"/>
    <property type="match status" value="1"/>
</dbReference>
<dbReference type="Gene3D" id="4.10.240.10">
    <property type="entry name" value="Zn(2)-C6 fungal-type DNA-binding domain"/>
    <property type="match status" value="1"/>
</dbReference>
<organism evidence="8 9">
    <name type="scientific">Aspergillus nanangensis</name>
    <dbReference type="NCBI Taxonomy" id="2582783"/>
    <lineage>
        <taxon>Eukaryota</taxon>
        <taxon>Fungi</taxon>
        <taxon>Dikarya</taxon>
        <taxon>Ascomycota</taxon>
        <taxon>Pezizomycotina</taxon>
        <taxon>Eurotiomycetes</taxon>
        <taxon>Eurotiomycetidae</taxon>
        <taxon>Eurotiales</taxon>
        <taxon>Aspergillaceae</taxon>
        <taxon>Aspergillus</taxon>
        <taxon>Aspergillus subgen. Circumdati</taxon>
    </lineage>
</organism>
<dbReference type="InterPro" id="IPR007219">
    <property type="entry name" value="XnlR_reg_dom"/>
</dbReference>
<keyword evidence="1" id="KW-0479">Metal-binding</keyword>
<feature type="compositionally biased region" description="Basic and acidic residues" evidence="6">
    <location>
        <begin position="75"/>
        <end position="87"/>
    </location>
</feature>
<dbReference type="PANTHER" id="PTHR46910">
    <property type="entry name" value="TRANSCRIPTION FACTOR PDR1"/>
    <property type="match status" value="1"/>
</dbReference>
<dbReference type="InterPro" id="IPR001138">
    <property type="entry name" value="Zn2Cys6_DnaBD"/>
</dbReference>
<dbReference type="GO" id="GO:0000981">
    <property type="term" value="F:DNA-binding transcription factor activity, RNA polymerase II-specific"/>
    <property type="evidence" value="ECO:0007669"/>
    <property type="project" value="InterPro"/>
</dbReference>
<feature type="domain" description="Zn(2)-C6 fungal-type" evidence="7">
    <location>
        <begin position="14"/>
        <end position="41"/>
    </location>
</feature>
<dbReference type="SMART" id="SM00906">
    <property type="entry name" value="Fungal_trans"/>
    <property type="match status" value="1"/>
</dbReference>
<dbReference type="InterPro" id="IPR050987">
    <property type="entry name" value="AtrR-like"/>
</dbReference>
<dbReference type="Pfam" id="PF04082">
    <property type="entry name" value="Fungal_trans"/>
    <property type="match status" value="1"/>
</dbReference>
<reference evidence="8" key="2">
    <citation type="submission" date="2020-02" db="EMBL/GenBank/DDBJ databases">
        <authorList>
            <person name="Gilchrist C.L.M."/>
            <person name="Chooi Y.-H."/>
        </authorList>
    </citation>
    <scope>NUCLEOTIDE SEQUENCE</scope>
    <source>
        <strain evidence="8">MST-FP2251</strain>
    </source>
</reference>
<dbReference type="PROSITE" id="PS50048">
    <property type="entry name" value="ZN2_CY6_FUNGAL_2"/>
    <property type="match status" value="1"/>
</dbReference>
<evidence type="ECO:0000256" key="6">
    <source>
        <dbReference type="SAM" id="MobiDB-lite"/>
    </source>
</evidence>
<keyword evidence="4" id="KW-0804">Transcription</keyword>
<feature type="region of interest" description="Disordered" evidence="6">
    <location>
        <begin position="658"/>
        <end position="704"/>
    </location>
</feature>
<dbReference type="CDD" id="cd00067">
    <property type="entry name" value="GAL4"/>
    <property type="match status" value="1"/>
</dbReference>
<evidence type="ECO:0000259" key="7">
    <source>
        <dbReference type="PROSITE" id="PS50048"/>
    </source>
</evidence>
<keyword evidence="9" id="KW-1185">Reference proteome</keyword>
<dbReference type="SMART" id="SM00066">
    <property type="entry name" value="GAL4"/>
    <property type="match status" value="1"/>
</dbReference>
<dbReference type="InterPro" id="IPR036864">
    <property type="entry name" value="Zn2-C6_fun-type_DNA-bd_sf"/>
</dbReference>
<evidence type="ECO:0000256" key="3">
    <source>
        <dbReference type="ARBA" id="ARBA00023125"/>
    </source>
</evidence>
<dbReference type="GO" id="GO:0008270">
    <property type="term" value="F:zinc ion binding"/>
    <property type="evidence" value="ECO:0007669"/>
    <property type="project" value="InterPro"/>
</dbReference>
<reference evidence="8" key="1">
    <citation type="journal article" date="2019" name="Beilstein J. Org. Chem.">
        <title>Nanangenines: drimane sesquiterpenoids as the dominant metabolite cohort of a novel Australian fungus, Aspergillus nanangensis.</title>
        <authorList>
            <person name="Lacey H.J."/>
            <person name="Gilchrist C.L.M."/>
            <person name="Crombie A."/>
            <person name="Kalaitzis J.A."/>
            <person name="Vuong D."/>
            <person name="Rutledge P.J."/>
            <person name="Turner P."/>
            <person name="Pitt J.I."/>
            <person name="Lacey E."/>
            <person name="Chooi Y.H."/>
            <person name="Piggott A.M."/>
        </authorList>
    </citation>
    <scope>NUCLEOTIDE SEQUENCE</scope>
    <source>
        <strain evidence="8">MST-FP2251</strain>
    </source>
</reference>
<keyword evidence="3" id="KW-0238">DNA-binding</keyword>